<reference evidence="1 2" key="1">
    <citation type="submission" date="2012-12" db="EMBL/GenBank/DDBJ databases">
        <title>Whole genome shotgun sequence of Gordonia aichiensis NBRC 108223.</title>
        <authorList>
            <person name="Isaki-Nakamura S."/>
            <person name="Hosoyama A."/>
            <person name="Tsuchikane K."/>
            <person name="Ando Y."/>
            <person name="Baba S."/>
            <person name="Ohji S."/>
            <person name="Hamada M."/>
            <person name="Tamura T."/>
            <person name="Yamazoe A."/>
            <person name="Yamazaki S."/>
            <person name="Fujita N."/>
        </authorList>
    </citation>
    <scope>NUCLEOTIDE SEQUENCE [LARGE SCALE GENOMIC DNA]</scope>
    <source>
        <strain evidence="1 2">NBRC 108223</strain>
    </source>
</reference>
<proteinExistence type="predicted"/>
<gene>
    <name evidence="1" type="ORF">GOACH_57_00020</name>
</gene>
<sequence length="55" mass="6291">MFCADQVIYVRLCPNEFRVVCRCWGIGTFASSGELFSEDEYTAFDSKTTLPHHLV</sequence>
<dbReference type="Proteomes" id="UP000010988">
    <property type="component" value="Unassembled WGS sequence"/>
</dbReference>
<organism evidence="1 2">
    <name type="scientific">Gordonia aichiensis NBRC 108223</name>
    <dbReference type="NCBI Taxonomy" id="1220583"/>
    <lineage>
        <taxon>Bacteria</taxon>
        <taxon>Bacillati</taxon>
        <taxon>Actinomycetota</taxon>
        <taxon>Actinomycetes</taxon>
        <taxon>Mycobacteriales</taxon>
        <taxon>Gordoniaceae</taxon>
        <taxon>Gordonia</taxon>
    </lineage>
</organism>
<evidence type="ECO:0000313" key="1">
    <source>
        <dbReference type="EMBL" id="GAC51144.1"/>
    </source>
</evidence>
<dbReference type="AlphaFoldDB" id="L7KR99"/>
<name>L7KR99_9ACTN</name>
<keyword evidence="2" id="KW-1185">Reference proteome</keyword>
<dbReference type="EMBL" id="BANR01000057">
    <property type="protein sequence ID" value="GAC51144.1"/>
    <property type="molecule type" value="Genomic_DNA"/>
</dbReference>
<dbReference type="STRING" id="1220583.GOACH_57_00020"/>
<evidence type="ECO:0000313" key="2">
    <source>
        <dbReference type="Proteomes" id="UP000010988"/>
    </source>
</evidence>
<protein>
    <submittedName>
        <fullName evidence="1">Uncharacterized protein</fullName>
    </submittedName>
</protein>
<accession>L7KR99</accession>
<comment type="caution">
    <text evidence="1">The sequence shown here is derived from an EMBL/GenBank/DDBJ whole genome shotgun (WGS) entry which is preliminary data.</text>
</comment>